<dbReference type="SUPFAM" id="SSF63829">
    <property type="entry name" value="Calcium-dependent phosphotriesterase"/>
    <property type="match status" value="1"/>
</dbReference>
<keyword evidence="1" id="KW-0378">Hydrolase</keyword>
<evidence type="ECO:0000256" key="1">
    <source>
        <dbReference type="ARBA" id="ARBA00022801"/>
    </source>
</evidence>
<dbReference type="GO" id="GO:0016787">
    <property type="term" value="F:hydrolase activity"/>
    <property type="evidence" value="ECO:0007669"/>
    <property type="project" value="UniProtKB-KW"/>
</dbReference>
<dbReference type="Pfam" id="PF08450">
    <property type="entry name" value="SGL"/>
    <property type="match status" value="1"/>
</dbReference>
<dbReference type="InterPro" id="IPR051262">
    <property type="entry name" value="SMP-30/CGR1_Lactonase"/>
</dbReference>
<dbReference type="InterPro" id="IPR011042">
    <property type="entry name" value="6-blade_b-propeller_TolB-like"/>
</dbReference>
<dbReference type="PANTHER" id="PTHR47572">
    <property type="entry name" value="LIPOPROTEIN-RELATED"/>
    <property type="match status" value="1"/>
</dbReference>
<evidence type="ECO:0000259" key="2">
    <source>
        <dbReference type="Pfam" id="PF08450"/>
    </source>
</evidence>
<name>X1KDJ1_9ZZZZ</name>
<reference evidence="3" key="1">
    <citation type="journal article" date="2014" name="Front. Microbiol.">
        <title>High frequency of phylogenetically diverse reductive dehalogenase-homologous genes in deep subseafloor sedimentary metagenomes.</title>
        <authorList>
            <person name="Kawai M."/>
            <person name="Futagami T."/>
            <person name="Toyoda A."/>
            <person name="Takaki Y."/>
            <person name="Nishi S."/>
            <person name="Hori S."/>
            <person name="Arai W."/>
            <person name="Tsubouchi T."/>
            <person name="Morono Y."/>
            <person name="Uchiyama I."/>
            <person name="Ito T."/>
            <person name="Fujiyama A."/>
            <person name="Inagaki F."/>
            <person name="Takami H."/>
        </authorList>
    </citation>
    <scope>NUCLEOTIDE SEQUENCE</scope>
    <source>
        <strain evidence="3">Expedition CK06-06</strain>
    </source>
</reference>
<dbReference type="Gene3D" id="2.120.10.30">
    <property type="entry name" value="TolB, C-terminal domain"/>
    <property type="match status" value="1"/>
</dbReference>
<comment type="caution">
    <text evidence="3">The sequence shown here is derived from an EMBL/GenBank/DDBJ whole genome shotgun (WGS) entry which is preliminary data.</text>
</comment>
<organism evidence="3">
    <name type="scientific">marine sediment metagenome</name>
    <dbReference type="NCBI Taxonomy" id="412755"/>
    <lineage>
        <taxon>unclassified sequences</taxon>
        <taxon>metagenomes</taxon>
        <taxon>ecological metagenomes</taxon>
    </lineage>
</organism>
<dbReference type="InterPro" id="IPR013658">
    <property type="entry name" value="SGL"/>
</dbReference>
<dbReference type="AlphaFoldDB" id="X1KDJ1"/>
<dbReference type="PANTHER" id="PTHR47572:SF4">
    <property type="entry name" value="LACTONASE DRP35"/>
    <property type="match status" value="1"/>
</dbReference>
<proteinExistence type="predicted"/>
<dbReference type="EMBL" id="BARV01005912">
    <property type="protein sequence ID" value="GAI05087.1"/>
    <property type="molecule type" value="Genomic_DNA"/>
</dbReference>
<accession>X1KDJ1</accession>
<gene>
    <name evidence="3" type="ORF">S06H3_12033</name>
</gene>
<feature type="domain" description="SMP-30/Gluconolactonase/LRE-like region" evidence="2">
    <location>
        <begin position="47"/>
        <end position="149"/>
    </location>
</feature>
<evidence type="ECO:0000313" key="3">
    <source>
        <dbReference type="EMBL" id="GAI05087.1"/>
    </source>
</evidence>
<protein>
    <recommendedName>
        <fullName evidence="2">SMP-30/Gluconolactonase/LRE-like region domain-containing protein</fullName>
    </recommendedName>
</protein>
<sequence>MRQIGFSRMGLLLLGIVGGLLLRAQAAGIDELVEPGSLERIATGFRFTEGPLWHPDGYLLFSDIPANTIYKWVPDGIVETFRSPSGHSNGLTFDRRGRLIACEHSNRRVSRTEPDGTIVTLAREYNGSRLNSPNDAVVKSDGSIYFTDLLHRSITVFPITGIPI</sequence>